<reference evidence="4 5" key="1">
    <citation type="submission" date="2018-12" db="EMBL/GenBank/DDBJ databases">
        <title>Genome Sequence of Candidatus Viridilinea halotolerans isolated from saline sulfide-rich spring.</title>
        <authorList>
            <person name="Grouzdev D.S."/>
            <person name="Burganskaya E.I."/>
            <person name="Krutkina M.S."/>
            <person name="Sukhacheva M.V."/>
            <person name="Gorlenko V.M."/>
        </authorList>
    </citation>
    <scope>NUCLEOTIDE SEQUENCE [LARGE SCALE GENOMIC DNA]</scope>
    <source>
        <strain evidence="4">Chok-6</strain>
    </source>
</reference>
<dbReference type="Gene3D" id="3.40.190.10">
    <property type="entry name" value="Periplasmic binding protein-like II"/>
    <property type="match status" value="2"/>
</dbReference>
<keyword evidence="3" id="KW-0732">Signal</keyword>
<evidence type="ECO:0000256" key="1">
    <source>
        <dbReference type="ARBA" id="ARBA00008520"/>
    </source>
</evidence>
<comment type="caution">
    <text evidence="4">The sequence shown here is derived from an EMBL/GenBank/DDBJ whole genome shotgun (WGS) entry which is preliminary data.</text>
</comment>
<dbReference type="GO" id="GO:0042956">
    <property type="term" value="P:maltodextrin transmembrane transport"/>
    <property type="evidence" value="ECO:0007669"/>
    <property type="project" value="TreeGrafter"/>
</dbReference>
<dbReference type="Pfam" id="PF13416">
    <property type="entry name" value="SBP_bac_8"/>
    <property type="match status" value="1"/>
</dbReference>
<gene>
    <name evidence="4" type="ORF">EI684_15295</name>
</gene>
<dbReference type="PANTHER" id="PTHR30061:SF50">
    <property type="entry name" value="MALTOSE_MALTODEXTRIN-BINDING PERIPLASMIC PROTEIN"/>
    <property type="match status" value="1"/>
</dbReference>
<keyword evidence="2" id="KW-0813">Transport</keyword>
<proteinExistence type="inferred from homology"/>
<dbReference type="SUPFAM" id="SSF53850">
    <property type="entry name" value="Periplasmic binding protein-like II"/>
    <property type="match status" value="1"/>
</dbReference>
<dbReference type="GO" id="GO:0055052">
    <property type="term" value="C:ATP-binding cassette (ABC) transporter complex, substrate-binding subunit-containing"/>
    <property type="evidence" value="ECO:0007669"/>
    <property type="project" value="TreeGrafter"/>
</dbReference>
<evidence type="ECO:0000313" key="4">
    <source>
        <dbReference type="EMBL" id="RRR69574.1"/>
    </source>
</evidence>
<dbReference type="GO" id="GO:1901982">
    <property type="term" value="F:maltose binding"/>
    <property type="evidence" value="ECO:0007669"/>
    <property type="project" value="TreeGrafter"/>
</dbReference>
<evidence type="ECO:0000256" key="2">
    <source>
        <dbReference type="ARBA" id="ARBA00022448"/>
    </source>
</evidence>
<evidence type="ECO:0000256" key="3">
    <source>
        <dbReference type="ARBA" id="ARBA00022729"/>
    </source>
</evidence>
<comment type="similarity">
    <text evidence="1">Belongs to the bacterial solute-binding protein 1 family.</text>
</comment>
<dbReference type="InterPro" id="IPR006059">
    <property type="entry name" value="SBP"/>
</dbReference>
<dbReference type="AlphaFoldDB" id="A0A426TVU7"/>
<organism evidence="4 5">
    <name type="scientific">Candidatus Viridilinea halotolerans</name>
    <dbReference type="NCBI Taxonomy" id="2491704"/>
    <lineage>
        <taxon>Bacteria</taxon>
        <taxon>Bacillati</taxon>
        <taxon>Chloroflexota</taxon>
        <taxon>Chloroflexia</taxon>
        <taxon>Chloroflexales</taxon>
        <taxon>Chloroflexineae</taxon>
        <taxon>Oscillochloridaceae</taxon>
        <taxon>Candidatus Viridilinea</taxon>
    </lineage>
</organism>
<protein>
    <submittedName>
        <fullName evidence="4">Extracellular solute-binding protein</fullName>
    </submittedName>
</protein>
<sequence length="402" mass="42860">MPTPAAPSRGVIILWHAWPAPVQRALAVSVERFNRNNPDVQVVLQSRPAASLRDDFIAAVAEGGGPHMALLPSHTLGYLVESGTIRSVEALLATDTRNQILPVALGATQVETAAGWQLYGLPISFDTLALYYNTANFTGAPPNDSVALLAAARGLSNPSGDPPLWGLAYNLSLDRTIGYLYAFEGQIFDAQGQVALGLEGRTGGEAWLAWLATLRDDPHILASFDGIAVDSALRSQQALMTIDWAHALPTYSALWPDSLGVAPLPQLNPGGGVPRPYLQSETLVVNVRLGSAAEERTVSAFARHMLSEATQRELLHVGQQPVLMSLDLEWADPNLSAELRAAASAFRLQATSALPMPNSRTANEAVRNILLDMHSSAVRRLISPSQAVESADAALREAVGPP</sequence>
<dbReference type="EMBL" id="RSAS01000615">
    <property type="protein sequence ID" value="RRR69574.1"/>
    <property type="molecule type" value="Genomic_DNA"/>
</dbReference>
<accession>A0A426TVU7</accession>
<dbReference type="PANTHER" id="PTHR30061">
    <property type="entry name" value="MALTOSE-BINDING PERIPLASMIC PROTEIN"/>
    <property type="match status" value="1"/>
</dbReference>
<dbReference type="GO" id="GO:0015768">
    <property type="term" value="P:maltose transport"/>
    <property type="evidence" value="ECO:0007669"/>
    <property type="project" value="TreeGrafter"/>
</dbReference>
<evidence type="ECO:0000313" key="5">
    <source>
        <dbReference type="Proteomes" id="UP000280307"/>
    </source>
</evidence>
<dbReference type="Proteomes" id="UP000280307">
    <property type="component" value="Unassembled WGS sequence"/>
</dbReference>
<name>A0A426TVU7_9CHLR</name>